<sequence length="116" mass="12410">MTDGPRGSCKSMASSQPGGCKAAQGDNLWGKVGSFTHKGSSPRQKSATDWRGAEPRRRHCNAIAARLKKRRSLTHTLHTHLTVSSEEHTLALGEELRLQGASTTTTEGQNAGASRT</sequence>
<comment type="caution">
    <text evidence="2">The sequence shown here is derived from an EMBL/GenBank/DDBJ whole genome shotgun (WGS) entry which is preliminary data.</text>
</comment>
<protein>
    <submittedName>
        <fullName evidence="2">Uncharacterized protein</fullName>
    </submittedName>
</protein>
<dbReference type="Proteomes" id="UP001153269">
    <property type="component" value="Unassembled WGS sequence"/>
</dbReference>
<accession>A0A9N7Z8Q8</accession>
<dbReference type="EMBL" id="CADEAL010004145">
    <property type="protein sequence ID" value="CAB1452819.1"/>
    <property type="molecule type" value="Genomic_DNA"/>
</dbReference>
<keyword evidence="3" id="KW-1185">Reference proteome</keyword>
<evidence type="ECO:0000313" key="3">
    <source>
        <dbReference type="Proteomes" id="UP001153269"/>
    </source>
</evidence>
<feature type="region of interest" description="Disordered" evidence="1">
    <location>
        <begin position="97"/>
        <end position="116"/>
    </location>
</feature>
<feature type="compositionally biased region" description="Polar residues" evidence="1">
    <location>
        <begin position="100"/>
        <end position="116"/>
    </location>
</feature>
<evidence type="ECO:0000313" key="2">
    <source>
        <dbReference type="EMBL" id="CAB1452819.1"/>
    </source>
</evidence>
<reference evidence="2" key="1">
    <citation type="submission" date="2020-03" db="EMBL/GenBank/DDBJ databases">
        <authorList>
            <person name="Weist P."/>
        </authorList>
    </citation>
    <scope>NUCLEOTIDE SEQUENCE</scope>
</reference>
<dbReference type="AlphaFoldDB" id="A0A9N7Z8Q8"/>
<evidence type="ECO:0000256" key="1">
    <source>
        <dbReference type="SAM" id="MobiDB-lite"/>
    </source>
</evidence>
<feature type="region of interest" description="Disordered" evidence="1">
    <location>
        <begin position="1"/>
        <end position="55"/>
    </location>
</feature>
<gene>
    <name evidence="2" type="ORF">PLEPLA_LOCUS40569</name>
</gene>
<proteinExistence type="predicted"/>
<name>A0A9N7Z8Q8_PLEPL</name>
<organism evidence="2 3">
    <name type="scientific">Pleuronectes platessa</name>
    <name type="common">European plaice</name>
    <dbReference type="NCBI Taxonomy" id="8262"/>
    <lineage>
        <taxon>Eukaryota</taxon>
        <taxon>Metazoa</taxon>
        <taxon>Chordata</taxon>
        <taxon>Craniata</taxon>
        <taxon>Vertebrata</taxon>
        <taxon>Euteleostomi</taxon>
        <taxon>Actinopterygii</taxon>
        <taxon>Neopterygii</taxon>
        <taxon>Teleostei</taxon>
        <taxon>Neoteleostei</taxon>
        <taxon>Acanthomorphata</taxon>
        <taxon>Carangaria</taxon>
        <taxon>Pleuronectiformes</taxon>
        <taxon>Pleuronectoidei</taxon>
        <taxon>Pleuronectidae</taxon>
        <taxon>Pleuronectes</taxon>
    </lineage>
</organism>
<feature type="compositionally biased region" description="Basic and acidic residues" evidence="1">
    <location>
        <begin position="46"/>
        <end position="55"/>
    </location>
</feature>